<dbReference type="GO" id="GO:0003964">
    <property type="term" value="F:RNA-directed DNA polymerase activity"/>
    <property type="evidence" value="ECO:0007669"/>
    <property type="project" value="UniProtKB-KW"/>
</dbReference>
<dbReference type="STRING" id="74649.A0A2P6RZW3"/>
<proteinExistence type="predicted"/>
<dbReference type="Gramene" id="PRQ51946">
    <property type="protein sequence ID" value="PRQ51946"/>
    <property type="gene ID" value="RchiOBHm_Chr2g0150101"/>
</dbReference>
<reference evidence="1 2" key="1">
    <citation type="journal article" date="2018" name="Nat. Genet.">
        <title>The Rosa genome provides new insights in the design of modern roses.</title>
        <authorList>
            <person name="Bendahmane M."/>
        </authorList>
    </citation>
    <scope>NUCLEOTIDE SEQUENCE [LARGE SCALE GENOMIC DNA]</scope>
    <source>
        <strain evidence="2">cv. Old Blush</strain>
    </source>
</reference>
<protein>
    <submittedName>
        <fullName evidence="1">Putative RNA-directed DNA polymerase</fullName>
        <ecNumber evidence="1">2.7.7.49</ecNumber>
    </submittedName>
</protein>
<sequence length="107" mass="12298">MANGVCELLWLRNLLRNLGFKLKSTMQLYCDNKAAIDISQNPVQHDFTKHVEVDRHCIKEKLDAKIISFPFIPTEEQLADILTKRVSKKVFYDSLSKLGMVDVYAPT</sequence>
<comment type="caution">
    <text evidence="1">The sequence shown here is derived from an EMBL/GenBank/DDBJ whole genome shotgun (WGS) entry which is preliminary data.</text>
</comment>
<dbReference type="PANTHER" id="PTHR11439:SF467">
    <property type="entry name" value="INTEGRASE CATALYTIC DOMAIN-CONTAINING PROTEIN"/>
    <property type="match status" value="1"/>
</dbReference>
<dbReference type="CDD" id="cd09272">
    <property type="entry name" value="RNase_HI_RT_Ty1"/>
    <property type="match status" value="1"/>
</dbReference>
<accession>A0A2P6RZW3</accession>
<keyword evidence="1" id="KW-0548">Nucleotidyltransferase</keyword>
<gene>
    <name evidence="1" type="ORF">RchiOBHm_Chr2g0150101</name>
</gene>
<evidence type="ECO:0000313" key="1">
    <source>
        <dbReference type="EMBL" id="PRQ51946.1"/>
    </source>
</evidence>
<dbReference type="AlphaFoldDB" id="A0A2P6RZW3"/>
<keyword evidence="2" id="KW-1185">Reference proteome</keyword>
<evidence type="ECO:0000313" key="2">
    <source>
        <dbReference type="Proteomes" id="UP000238479"/>
    </source>
</evidence>
<keyword evidence="1" id="KW-0808">Transferase</keyword>
<keyword evidence="1" id="KW-0695">RNA-directed DNA polymerase</keyword>
<dbReference type="OMA" id="ISHDEPI"/>
<dbReference type="PANTHER" id="PTHR11439">
    <property type="entry name" value="GAG-POL-RELATED RETROTRANSPOSON"/>
    <property type="match status" value="1"/>
</dbReference>
<organism evidence="1 2">
    <name type="scientific">Rosa chinensis</name>
    <name type="common">China rose</name>
    <dbReference type="NCBI Taxonomy" id="74649"/>
    <lineage>
        <taxon>Eukaryota</taxon>
        <taxon>Viridiplantae</taxon>
        <taxon>Streptophyta</taxon>
        <taxon>Embryophyta</taxon>
        <taxon>Tracheophyta</taxon>
        <taxon>Spermatophyta</taxon>
        <taxon>Magnoliopsida</taxon>
        <taxon>eudicotyledons</taxon>
        <taxon>Gunneridae</taxon>
        <taxon>Pentapetalae</taxon>
        <taxon>rosids</taxon>
        <taxon>fabids</taxon>
        <taxon>Rosales</taxon>
        <taxon>Rosaceae</taxon>
        <taxon>Rosoideae</taxon>
        <taxon>Rosoideae incertae sedis</taxon>
        <taxon>Rosa</taxon>
    </lineage>
</organism>
<dbReference type="EC" id="2.7.7.49" evidence="1"/>
<dbReference type="EMBL" id="PDCK01000040">
    <property type="protein sequence ID" value="PRQ51946.1"/>
    <property type="molecule type" value="Genomic_DNA"/>
</dbReference>
<name>A0A2P6RZW3_ROSCH</name>
<dbReference type="Proteomes" id="UP000238479">
    <property type="component" value="Chromosome 2"/>
</dbReference>